<dbReference type="AlphaFoldDB" id="A0AA43U223"/>
<name>A0AA43U223_9LECA</name>
<dbReference type="Pfam" id="PF20263">
    <property type="entry name" value="LYRM2-like"/>
    <property type="match status" value="1"/>
</dbReference>
<evidence type="ECO:0000313" key="3">
    <source>
        <dbReference type="EMBL" id="MDI1493112.1"/>
    </source>
</evidence>
<keyword evidence="4" id="KW-1185">Reference proteome</keyword>
<evidence type="ECO:0000256" key="1">
    <source>
        <dbReference type="SAM" id="MobiDB-lite"/>
    </source>
</evidence>
<organism evidence="3 4">
    <name type="scientific">Ramalina farinacea</name>
    <dbReference type="NCBI Taxonomy" id="258253"/>
    <lineage>
        <taxon>Eukaryota</taxon>
        <taxon>Fungi</taxon>
        <taxon>Dikarya</taxon>
        <taxon>Ascomycota</taxon>
        <taxon>Pezizomycotina</taxon>
        <taxon>Lecanoromycetes</taxon>
        <taxon>OSLEUM clade</taxon>
        <taxon>Lecanoromycetidae</taxon>
        <taxon>Lecanorales</taxon>
        <taxon>Lecanorineae</taxon>
        <taxon>Ramalinaceae</taxon>
        <taxon>Ramalina</taxon>
    </lineage>
</organism>
<evidence type="ECO:0000259" key="2">
    <source>
        <dbReference type="Pfam" id="PF20263"/>
    </source>
</evidence>
<accession>A0AA43U223</accession>
<feature type="region of interest" description="Disordered" evidence="1">
    <location>
        <begin position="125"/>
        <end position="145"/>
    </location>
</feature>
<evidence type="ECO:0000313" key="4">
    <source>
        <dbReference type="Proteomes" id="UP001161017"/>
    </source>
</evidence>
<dbReference type="EMBL" id="JAPUFD010000023">
    <property type="protein sequence ID" value="MDI1493112.1"/>
    <property type="molecule type" value="Genomic_DNA"/>
</dbReference>
<comment type="caution">
    <text evidence="3">The sequence shown here is derived from an EMBL/GenBank/DDBJ whole genome shotgun (WGS) entry which is preliminary data.</text>
</comment>
<dbReference type="InterPro" id="IPR046896">
    <property type="entry name" value="Cup1-like_N"/>
</dbReference>
<protein>
    <recommendedName>
        <fullName evidence="2">LYR motif-containing protein Cup1-like N-terminal domain-containing protein</fullName>
    </recommendedName>
</protein>
<dbReference type="Proteomes" id="UP001161017">
    <property type="component" value="Unassembled WGS sequence"/>
</dbReference>
<dbReference type="CDD" id="cd20273">
    <property type="entry name" value="Complex1_LYR_unchar"/>
    <property type="match status" value="1"/>
</dbReference>
<proteinExistence type="predicted"/>
<gene>
    <name evidence="3" type="ORF">OHK93_004899</name>
</gene>
<reference evidence="3" key="1">
    <citation type="journal article" date="2023" name="Genome Biol. Evol.">
        <title>First Whole Genome Sequence and Flow Cytometry Genome Size Data for the Lichen-Forming Fungus Ramalina farinacea (Ascomycota).</title>
        <authorList>
            <person name="Llewellyn T."/>
            <person name="Mian S."/>
            <person name="Hill R."/>
            <person name="Leitch I.J."/>
            <person name="Gaya E."/>
        </authorList>
    </citation>
    <scope>NUCLEOTIDE SEQUENCE</scope>
    <source>
        <strain evidence="3">LIQ254RAFAR</strain>
    </source>
</reference>
<feature type="compositionally biased region" description="Polar residues" evidence="1">
    <location>
        <begin position="125"/>
        <end position="136"/>
    </location>
</feature>
<sequence length="377" mass="44190">MNQARDILQYRPIQRKTLHLYRAFLRECTYLPDSAARLHLHHYVKSRFRLLLRSSHVFNNQARGPYFQTARDRIRYAHKKLRYLQHANGGHMRHLTKILEMTYGRLGPRREKYLGPLKPTQFTRELASPTSKTVSMSDRGKGDVPVINSEHETLIRSQRLRPKVKTGRNVTPSLAPTVPETNAWGRSMPVKRVRNIHRRWYAETLNRTMAPLPRNVWERLCGLAKGDIRWEGPVKRRSRPKGEYWWQYDVGMESHRGEGRISRPHAISRRYMQRLWSKILAQCPRMELKDNAAQHGGVYELKKNGDDSIHSERGEQTSEKELLDFDLAEKKIANERSKWKVYWMDVPKQKSIVLALNKPLRNVMFSGVDGKGKRLTG</sequence>
<feature type="domain" description="LYR motif-containing protein Cup1-like N-terminal" evidence="2">
    <location>
        <begin position="20"/>
        <end position="114"/>
    </location>
</feature>